<feature type="region of interest" description="Disordered" evidence="1">
    <location>
        <begin position="113"/>
        <end position="146"/>
    </location>
</feature>
<dbReference type="GeneID" id="9043102"/>
<feature type="compositionally biased region" description="Basic and acidic residues" evidence="1">
    <location>
        <begin position="113"/>
        <end position="122"/>
    </location>
</feature>
<accession>C5L3B2</accession>
<dbReference type="RefSeq" id="XP_002776965.1">
    <property type="nucleotide sequence ID" value="XM_002776919.1"/>
</dbReference>
<sequence>MSVSSRDIENIDKEAQNGSQQMVAAPCWSPMLLANLGRTQLEAIVTIRNIPNPGGSIQEMAAYVYENDKCLLNSVEKGLFLNVYRKVFGTPYVEEPQAMSTGLQASYDVLNEPREENDDAPKESPPLDGDLPEDAGSTGKEGGLSSKGLVSSGFDYDSANKAVESIVGSEEKGGQFTEFLASEFQRMRQENSAAHSTLINVIDKHKESIDVENARLRKELSTSVGALDEKVYNSIEELRTATNDNFNAVKICLDDRDRQHNEVTSRFDCRLEAIDLKLTNMGRPTVKTVQGAQAFDLSPDRDTIIVHVTLRKRTGSAFSLNGNGEPIGRDVGRSSHDQGLPVAPNATSEYGMPLYGQESPTFSFNPVGSGGGSKATTEQGAGYVQGKAFNSEMPNGSLGDPRKVWHYDYSDPSRGRIYSSNGPERHQERVVAPDALEGGRKGQSTTVGTAGTYHGNLESFPTTPSVAGQVGEPYGRTPPYGERVTLCRQPDGNFKMVQEDYPLAFNDGRPRGGDNDSINSRIVSQVESVLSENLKTIAPINAKKAQVRLNMGYRMPRYGYLKSFWLLPPQWQKERPADLPIGSDDLAINEAQLEFVKHRVTQASEKLVSQIKKLQGGPYQGASDSRSWHEVQ</sequence>
<dbReference type="Proteomes" id="UP000007800">
    <property type="component" value="Unassembled WGS sequence"/>
</dbReference>
<dbReference type="AlphaFoldDB" id="C5L3B2"/>
<evidence type="ECO:0000313" key="3">
    <source>
        <dbReference type="Proteomes" id="UP000007800"/>
    </source>
</evidence>
<feature type="non-terminal residue" evidence="2">
    <location>
        <position position="632"/>
    </location>
</feature>
<name>C5L3B2_PERM5</name>
<evidence type="ECO:0000313" key="2">
    <source>
        <dbReference type="EMBL" id="EER08781.1"/>
    </source>
</evidence>
<keyword evidence="3" id="KW-1185">Reference proteome</keyword>
<organism evidence="3">
    <name type="scientific">Perkinsus marinus (strain ATCC 50983 / TXsc)</name>
    <dbReference type="NCBI Taxonomy" id="423536"/>
    <lineage>
        <taxon>Eukaryota</taxon>
        <taxon>Sar</taxon>
        <taxon>Alveolata</taxon>
        <taxon>Perkinsozoa</taxon>
        <taxon>Perkinsea</taxon>
        <taxon>Perkinsida</taxon>
        <taxon>Perkinsidae</taxon>
        <taxon>Perkinsus</taxon>
    </lineage>
</organism>
<evidence type="ECO:0000256" key="1">
    <source>
        <dbReference type="SAM" id="MobiDB-lite"/>
    </source>
</evidence>
<gene>
    <name evidence="2" type="ORF">Pmar_PMAR027351</name>
</gene>
<dbReference type="OrthoDB" id="461192at2759"/>
<dbReference type="InParanoid" id="C5L3B2"/>
<protein>
    <submittedName>
        <fullName evidence="2">Uncharacterized protein</fullName>
    </submittedName>
</protein>
<reference evidence="2 3" key="1">
    <citation type="submission" date="2008-07" db="EMBL/GenBank/DDBJ databases">
        <authorList>
            <person name="El-Sayed N."/>
            <person name="Caler E."/>
            <person name="Inman J."/>
            <person name="Amedeo P."/>
            <person name="Hass B."/>
            <person name="Wortman J."/>
        </authorList>
    </citation>
    <scope>NUCLEOTIDE SEQUENCE [LARGE SCALE GENOMIC DNA]</scope>
    <source>
        <strain evidence="3">ATCC 50983 / TXsc</strain>
    </source>
</reference>
<dbReference type="EMBL" id="GG678807">
    <property type="protein sequence ID" value="EER08781.1"/>
    <property type="molecule type" value="Genomic_DNA"/>
</dbReference>
<proteinExistence type="predicted"/>